<dbReference type="Pfam" id="PF01593">
    <property type="entry name" value="Amino_oxidase"/>
    <property type="match status" value="1"/>
</dbReference>
<evidence type="ECO:0000256" key="2">
    <source>
        <dbReference type="ARBA" id="ARBA00038825"/>
    </source>
</evidence>
<evidence type="ECO:0000313" key="5">
    <source>
        <dbReference type="EMBL" id="MDA5193876.1"/>
    </source>
</evidence>
<dbReference type="Gene3D" id="3.50.50.60">
    <property type="entry name" value="FAD/NAD(P)-binding domain"/>
    <property type="match status" value="2"/>
</dbReference>
<evidence type="ECO:0000259" key="4">
    <source>
        <dbReference type="Pfam" id="PF01593"/>
    </source>
</evidence>
<comment type="caution">
    <text evidence="5">The sequence shown here is derived from an EMBL/GenBank/DDBJ whole genome shotgun (WGS) entry which is preliminary data.</text>
</comment>
<gene>
    <name evidence="5" type="ORF">NYP16_07920</name>
</gene>
<keyword evidence="6" id="KW-1185">Reference proteome</keyword>
<dbReference type="InterPro" id="IPR002937">
    <property type="entry name" value="Amino_oxidase"/>
</dbReference>
<evidence type="ECO:0000256" key="1">
    <source>
        <dbReference type="ARBA" id="ARBA00037217"/>
    </source>
</evidence>
<dbReference type="RefSeq" id="WP_274943568.1">
    <property type="nucleotide sequence ID" value="NZ_JANWOI010000002.1"/>
</dbReference>
<reference evidence="5" key="2">
    <citation type="journal article" date="2023" name="Syst. Appl. Microbiol.">
        <title>Govania unica gen. nov., sp. nov., a rare biosphere bacterium that represents a novel family in the class Alphaproteobacteria.</title>
        <authorList>
            <person name="Vandamme P."/>
            <person name="Peeters C."/>
            <person name="Hettiarachchi A."/>
            <person name="Cnockaert M."/>
            <person name="Carlier A."/>
        </authorList>
    </citation>
    <scope>NUCLEOTIDE SEQUENCE</scope>
    <source>
        <strain evidence="5">LMG 31809</strain>
    </source>
</reference>
<dbReference type="GO" id="GO:0016491">
    <property type="term" value="F:oxidoreductase activity"/>
    <property type="evidence" value="ECO:0007669"/>
    <property type="project" value="InterPro"/>
</dbReference>
<dbReference type="SUPFAM" id="SSF51905">
    <property type="entry name" value="FAD/NAD(P)-binding domain"/>
    <property type="match status" value="1"/>
</dbReference>
<sequence>MSEYDVVIAGGGHNALACAAVLCKNGIKTLVAERNDWVGGGAVTRELTQPGFKHDLFGSNHVWIHANPHIQEMMPELKEYGLEYLWGEDEIMGHPMTEGPGVIVYRDLDKTCDSIAQYSKKDAARYREIYDGFVEIKDGFIKNMFAPPTPPSYMPAAMERSPEGLRMLRNYNLSARAFVMENFENPHIQAFLISWALGPNIKPTQQGAGSIFYIMIPAIHVYGQAIPRGGSIELPNALAKYVNAHGGKVLTNSPVEKILVDNGVARGIRLQDGTEILAKKGVVSALEPQQTFLKLMDKEHLHSDFRRMVKNFVFGDVASFRVHFALHEAPIFKGSGNISKAPFQRTITSVADIDRHFAELSMGIPSKEPPIHGHCWSLRDPSRAPEGKHTFMIDTFVPSKLAKGNWADIKESYSQELIKTLRKYTTNMTDDNIIESFSHSPEDMEAMNPCFVGGVPSGGERTLSQLGYFRPFPEYSQYRGPLERMYLAGPSCHPGGGISGMGVITAQEMLKDFGLVDDE</sequence>
<feature type="domain" description="Amine oxidase" evidence="4">
    <location>
        <begin position="16"/>
        <end position="498"/>
    </location>
</feature>
<evidence type="ECO:0000313" key="6">
    <source>
        <dbReference type="Proteomes" id="UP001141619"/>
    </source>
</evidence>
<dbReference type="InterPro" id="IPR036188">
    <property type="entry name" value="FAD/NAD-bd_sf"/>
</dbReference>
<proteinExistence type="predicted"/>
<evidence type="ECO:0000256" key="3">
    <source>
        <dbReference type="ARBA" id="ARBA00040298"/>
    </source>
</evidence>
<reference evidence="5" key="1">
    <citation type="submission" date="2022-08" db="EMBL/GenBank/DDBJ databases">
        <authorList>
            <person name="Vandamme P."/>
            <person name="Hettiarachchi A."/>
            <person name="Peeters C."/>
            <person name="Cnockaert M."/>
            <person name="Carlier A."/>
        </authorList>
    </citation>
    <scope>NUCLEOTIDE SEQUENCE</scope>
    <source>
        <strain evidence="5">LMG 31809</strain>
    </source>
</reference>
<comment type="subunit">
    <text evidence="2">Interacts with COX5B; this interaction may contribute to localize PYROXD2 to the inner face of the inner mitochondrial membrane.</text>
</comment>
<organism evidence="5 6">
    <name type="scientific">Govanella unica</name>
    <dbReference type="NCBI Taxonomy" id="2975056"/>
    <lineage>
        <taxon>Bacteria</taxon>
        <taxon>Pseudomonadati</taxon>
        <taxon>Pseudomonadota</taxon>
        <taxon>Alphaproteobacteria</taxon>
        <taxon>Emcibacterales</taxon>
        <taxon>Govanellaceae</taxon>
        <taxon>Govanella</taxon>
    </lineage>
</organism>
<name>A0A9X3Z776_9PROT</name>
<dbReference type="PANTHER" id="PTHR10668">
    <property type="entry name" value="PHYTOENE DEHYDROGENASE"/>
    <property type="match status" value="1"/>
</dbReference>
<accession>A0A9X3Z776</accession>
<dbReference type="EMBL" id="JANWOI010000002">
    <property type="protein sequence ID" value="MDA5193876.1"/>
    <property type="molecule type" value="Genomic_DNA"/>
</dbReference>
<dbReference type="AlphaFoldDB" id="A0A9X3Z776"/>
<dbReference type="Proteomes" id="UP001141619">
    <property type="component" value="Unassembled WGS sequence"/>
</dbReference>
<protein>
    <recommendedName>
        <fullName evidence="3">Pyridine nucleotide-disulfide oxidoreductase domain-containing protein 2</fullName>
    </recommendedName>
</protein>
<dbReference type="PANTHER" id="PTHR10668:SF103">
    <property type="entry name" value="PYRIDINE NUCLEOTIDE-DISULFIDE OXIDOREDUCTASE DOMAIN-CONTAINING PROTEIN 2"/>
    <property type="match status" value="1"/>
</dbReference>
<comment type="function">
    <text evidence="1">Probable oxidoreductase that may play a role as regulator of mitochondrial function.</text>
</comment>